<feature type="domain" description="Potassium channel" evidence="11">
    <location>
        <begin position="318"/>
        <end position="385"/>
    </location>
</feature>
<evidence type="ECO:0000256" key="8">
    <source>
        <dbReference type="RuleBase" id="RU003857"/>
    </source>
</evidence>
<keyword evidence="13" id="KW-1185">Reference proteome</keyword>
<evidence type="ECO:0000256" key="1">
    <source>
        <dbReference type="ARBA" id="ARBA00004141"/>
    </source>
</evidence>
<feature type="compositionally biased region" description="Basic and acidic residues" evidence="9">
    <location>
        <begin position="63"/>
        <end position="75"/>
    </location>
</feature>
<evidence type="ECO:0000256" key="9">
    <source>
        <dbReference type="SAM" id="MobiDB-lite"/>
    </source>
</evidence>
<evidence type="ECO:0000313" key="13">
    <source>
        <dbReference type="Proteomes" id="UP001530293"/>
    </source>
</evidence>
<gene>
    <name evidence="12" type="ORF">ACHAWU_001141</name>
</gene>
<feature type="transmembrane region" description="Helical" evidence="10">
    <location>
        <begin position="311"/>
        <end position="329"/>
    </location>
</feature>
<dbReference type="InterPro" id="IPR011992">
    <property type="entry name" value="EF-hand-dom_pair"/>
</dbReference>
<dbReference type="Gene3D" id="1.10.238.10">
    <property type="entry name" value="EF-hand"/>
    <property type="match status" value="1"/>
</dbReference>
<keyword evidence="7 8" id="KW-0407">Ion channel</keyword>
<dbReference type="Pfam" id="PF07885">
    <property type="entry name" value="Ion_trans_2"/>
    <property type="match status" value="2"/>
</dbReference>
<proteinExistence type="inferred from homology"/>
<keyword evidence="5 8" id="KW-0406">Ion transport</keyword>
<evidence type="ECO:0000259" key="11">
    <source>
        <dbReference type="Pfam" id="PF07885"/>
    </source>
</evidence>
<dbReference type="Proteomes" id="UP001530293">
    <property type="component" value="Unassembled WGS sequence"/>
</dbReference>
<dbReference type="GO" id="GO:0016020">
    <property type="term" value="C:membrane"/>
    <property type="evidence" value="ECO:0007669"/>
    <property type="project" value="UniProtKB-SubCell"/>
</dbReference>
<dbReference type="GO" id="GO:0034220">
    <property type="term" value="P:monoatomic ion transmembrane transport"/>
    <property type="evidence" value="ECO:0007669"/>
    <property type="project" value="UniProtKB-KW"/>
</dbReference>
<dbReference type="PRINTS" id="PR01333">
    <property type="entry name" value="2POREKCHANEL"/>
</dbReference>
<dbReference type="Gene3D" id="1.10.287.70">
    <property type="match status" value="2"/>
</dbReference>
<name>A0ABD3MG39_9STRA</name>
<feature type="region of interest" description="Disordered" evidence="9">
    <location>
        <begin position="1"/>
        <end position="35"/>
    </location>
</feature>
<evidence type="ECO:0000256" key="3">
    <source>
        <dbReference type="ARBA" id="ARBA00022692"/>
    </source>
</evidence>
<organism evidence="12 13">
    <name type="scientific">Discostella pseudostelligera</name>
    <dbReference type="NCBI Taxonomy" id="259834"/>
    <lineage>
        <taxon>Eukaryota</taxon>
        <taxon>Sar</taxon>
        <taxon>Stramenopiles</taxon>
        <taxon>Ochrophyta</taxon>
        <taxon>Bacillariophyta</taxon>
        <taxon>Coscinodiscophyceae</taxon>
        <taxon>Thalassiosirophycidae</taxon>
        <taxon>Stephanodiscales</taxon>
        <taxon>Stephanodiscaceae</taxon>
        <taxon>Discostella</taxon>
    </lineage>
</organism>
<feature type="transmembrane region" description="Helical" evidence="10">
    <location>
        <begin position="360"/>
        <end position="385"/>
    </location>
</feature>
<dbReference type="InterPro" id="IPR013099">
    <property type="entry name" value="K_chnl_dom"/>
</dbReference>
<evidence type="ECO:0000256" key="5">
    <source>
        <dbReference type="ARBA" id="ARBA00023065"/>
    </source>
</evidence>
<keyword evidence="4 10" id="KW-1133">Transmembrane helix</keyword>
<dbReference type="SUPFAM" id="SSF81324">
    <property type="entry name" value="Voltage-gated potassium channels"/>
    <property type="match status" value="2"/>
</dbReference>
<dbReference type="InterPro" id="IPR003280">
    <property type="entry name" value="2pore_dom_K_chnl"/>
</dbReference>
<keyword evidence="2 8" id="KW-0813">Transport</keyword>
<feature type="transmembrane region" description="Helical" evidence="10">
    <location>
        <begin position="192"/>
        <end position="217"/>
    </location>
</feature>
<accession>A0ABD3MG39</accession>
<comment type="similarity">
    <text evidence="8">Belongs to the two pore domain potassium channel (TC 1.A.1.8) family.</text>
</comment>
<keyword evidence="3 8" id="KW-0812">Transmembrane</keyword>
<reference evidence="12 13" key="1">
    <citation type="submission" date="2024-10" db="EMBL/GenBank/DDBJ databases">
        <title>Updated reference genomes for cyclostephanoid diatoms.</title>
        <authorList>
            <person name="Roberts W.R."/>
            <person name="Alverson A.J."/>
        </authorList>
    </citation>
    <scope>NUCLEOTIDE SEQUENCE [LARGE SCALE GENOMIC DNA]</scope>
    <source>
        <strain evidence="12 13">AJA232-27</strain>
    </source>
</reference>
<protein>
    <recommendedName>
        <fullName evidence="11">Potassium channel domain-containing protein</fullName>
    </recommendedName>
</protein>
<evidence type="ECO:0000256" key="10">
    <source>
        <dbReference type="SAM" id="Phobius"/>
    </source>
</evidence>
<keyword evidence="6 10" id="KW-0472">Membrane</keyword>
<dbReference type="SUPFAM" id="SSF47473">
    <property type="entry name" value="EF-hand"/>
    <property type="match status" value="1"/>
</dbReference>
<dbReference type="PANTHER" id="PTHR11003:SF291">
    <property type="entry name" value="IP11374P"/>
    <property type="match status" value="1"/>
</dbReference>
<dbReference type="AlphaFoldDB" id="A0ABD3MG39"/>
<feature type="region of interest" description="Disordered" evidence="9">
    <location>
        <begin position="49"/>
        <end position="87"/>
    </location>
</feature>
<evidence type="ECO:0000256" key="7">
    <source>
        <dbReference type="ARBA" id="ARBA00023303"/>
    </source>
</evidence>
<comment type="caution">
    <text evidence="12">The sequence shown here is derived from an EMBL/GenBank/DDBJ whole genome shotgun (WGS) entry which is preliminary data.</text>
</comment>
<evidence type="ECO:0000256" key="2">
    <source>
        <dbReference type="ARBA" id="ARBA00022448"/>
    </source>
</evidence>
<feature type="transmembrane region" description="Helical" evidence="10">
    <location>
        <begin position="140"/>
        <end position="159"/>
    </location>
</feature>
<feature type="domain" description="Potassium channel" evidence="11">
    <location>
        <begin position="143"/>
        <end position="217"/>
    </location>
</feature>
<dbReference type="EMBL" id="JALLBG020000130">
    <property type="protein sequence ID" value="KAL3762994.1"/>
    <property type="molecule type" value="Genomic_DNA"/>
</dbReference>
<comment type="subcellular location">
    <subcellularLocation>
        <location evidence="1">Membrane</location>
        <topology evidence="1">Multi-pass membrane protein</topology>
    </subcellularLocation>
</comment>
<feature type="compositionally biased region" description="Basic and acidic residues" evidence="9">
    <location>
        <begin position="18"/>
        <end position="32"/>
    </location>
</feature>
<dbReference type="PRINTS" id="PR00169">
    <property type="entry name" value="KCHANNEL"/>
</dbReference>
<evidence type="ECO:0000256" key="4">
    <source>
        <dbReference type="ARBA" id="ARBA00022989"/>
    </source>
</evidence>
<evidence type="ECO:0000313" key="12">
    <source>
        <dbReference type="EMBL" id="KAL3762994.1"/>
    </source>
</evidence>
<dbReference type="PANTHER" id="PTHR11003">
    <property type="entry name" value="POTASSIUM CHANNEL, SUBFAMILY K"/>
    <property type="match status" value="1"/>
</dbReference>
<sequence>MPGKNQQEPNNGDGADGDGDHHSNSDSGHKEPLPPLYWSVFHHQNLHADRQRQDNKFASVSPDEERIRINNEHANETTPLVRESSRSSHKRWSRVKEAVKTNELFIRYTSGLDASNQNAHKTQRWSDLASASYELTLRECLFLFIALLAMGVLAYSFIFEHWGIIDSLYFTVVMLSTTGYGDMSPSTPGGKLFASVFALAGIVLLGLVLGVIGSQLIEAEITYSQKMKTEATKVLEKTFTTRSLRSNHKPDEGEGDNIMTLDMHVVEKSFAPRNDSSLSMDSLQSQEPDSVGRLLEHREKHIFVSRVMKQLPGIIPLLIGGIIMAVLEHWKWYDVIYYCVATATTIGFGDLVPHREISKLVAVFFVPIGVAMMGQILGAVASFIVDSRRAEYNKRLWSCNLKLEDLEVLDEGHDGGVSELEYIKFMLVAMKKIDKELFDDLHDQFVQLDPTGDGQITKSDLILLTKRKMKSLRHKMQLSEYKVCPFSEWQVSMHRMLSTTSSHHHYLCSN</sequence>
<evidence type="ECO:0000256" key="6">
    <source>
        <dbReference type="ARBA" id="ARBA00023136"/>
    </source>
</evidence>